<evidence type="ECO:0000313" key="2">
    <source>
        <dbReference type="Proteomes" id="UP001157006"/>
    </source>
</evidence>
<accession>A0AAV0YMJ2</accession>
<name>A0AAV0YMJ2_VICFA</name>
<dbReference type="EMBL" id="OX451736">
    <property type="protein sequence ID" value="CAI8587300.1"/>
    <property type="molecule type" value="Genomic_DNA"/>
</dbReference>
<organism evidence="1 2">
    <name type="scientific">Vicia faba</name>
    <name type="common">Broad bean</name>
    <name type="synonym">Faba vulgaris</name>
    <dbReference type="NCBI Taxonomy" id="3906"/>
    <lineage>
        <taxon>Eukaryota</taxon>
        <taxon>Viridiplantae</taxon>
        <taxon>Streptophyta</taxon>
        <taxon>Embryophyta</taxon>
        <taxon>Tracheophyta</taxon>
        <taxon>Spermatophyta</taxon>
        <taxon>Magnoliopsida</taxon>
        <taxon>eudicotyledons</taxon>
        <taxon>Gunneridae</taxon>
        <taxon>Pentapetalae</taxon>
        <taxon>rosids</taxon>
        <taxon>fabids</taxon>
        <taxon>Fabales</taxon>
        <taxon>Fabaceae</taxon>
        <taxon>Papilionoideae</taxon>
        <taxon>50 kb inversion clade</taxon>
        <taxon>NPAAA clade</taxon>
        <taxon>Hologalegina</taxon>
        <taxon>IRL clade</taxon>
        <taxon>Fabeae</taxon>
        <taxon>Vicia</taxon>
    </lineage>
</organism>
<dbReference type="Proteomes" id="UP001157006">
    <property type="component" value="Chromosome 1L"/>
</dbReference>
<proteinExistence type="predicted"/>
<keyword evidence="2" id="KW-1185">Reference proteome</keyword>
<protein>
    <submittedName>
        <fullName evidence="1">Uncharacterized protein</fullName>
    </submittedName>
</protein>
<dbReference type="AlphaFoldDB" id="A0AAV0YMJ2"/>
<evidence type="ECO:0000313" key="1">
    <source>
        <dbReference type="EMBL" id="CAI8587300.1"/>
    </source>
</evidence>
<reference evidence="1 2" key="1">
    <citation type="submission" date="2023-01" db="EMBL/GenBank/DDBJ databases">
        <authorList>
            <person name="Kreplak J."/>
        </authorList>
    </citation>
    <scope>NUCLEOTIDE SEQUENCE [LARGE SCALE GENOMIC DNA]</scope>
</reference>
<gene>
    <name evidence="1" type="ORF">VFH_I293080</name>
</gene>
<sequence length="109" mass="12441">MLVSRMCFFDLSIPWLDKLISGSDFGFDQSSCIGLTLIRGGGLGERRKGRCNGGDDGNWCWPRRASLEKMRKESRAAPRKREEGFWAKKHNRRYVSTLSLIVKTTSLRS</sequence>